<protein>
    <submittedName>
        <fullName evidence="1">Uncharacterized protein</fullName>
    </submittedName>
</protein>
<evidence type="ECO:0000313" key="1">
    <source>
        <dbReference type="EMBL" id="PIN02512.1"/>
    </source>
</evidence>
<dbReference type="EMBL" id="NKXS01005886">
    <property type="protein sequence ID" value="PIN02512.1"/>
    <property type="molecule type" value="Genomic_DNA"/>
</dbReference>
<dbReference type="AlphaFoldDB" id="A0A2G9GBB2"/>
<dbReference type="Proteomes" id="UP000231279">
    <property type="component" value="Unassembled WGS sequence"/>
</dbReference>
<organism evidence="1 2">
    <name type="scientific">Handroanthus impetiginosus</name>
    <dbReference type="NCBI Taxonomy" id="429701"/>
    <lineage>
        <taxon>Eukaryota</taxon>
        <taxon>Viridiplantae</taxon>
        <taxon>Streptophyta</taxon>
        <taxon>Embryophyta</taxon>
        <taxon>Tracheophyta</taxon>
        <taxon>Spermatophyta</taxon>
        <taxon>Magnoliopsida</taxon>
        <taxon>eudicotyledons</taxon>
        <taxon>Gunneridae</taxon>
        <taxon>Pentapetalae</taxon>
        <taxon>asterids</taxon>
        <taxon>lamiids</taxon>
        <taxon>Lamiales</taxon>
        <taxon>Bignoniaceae</taxon>
        <taxon>Crescentiina</taxon>
        <taxon>Tabebuia alliance</taxon>
        <taxon>Handroanthus</taxon>
    </lineage>
</organism>
<reference evidence="2" key="1">
    <citation type="journal article" date="2018" name="Gigascience">
        <title>Genome assembly of the Pink Ipe (Handroanthus impetiginosus, Bignoniaceae), a highly valued, ecologically keystone Neotropical timber forest tree.</title>
        <authorList>
            <person name="Silva-Junior O.B."/>
            <person name="Grattapaglia D."/>
            <person name="Novaes E."/>
            <person name="Collevatti R.G."/>
        </authorList>
    </citation>
    <scope>NUCLEOTIDE SEQUENCE [LARGE SCALE GENOMIC DNA]</scope>
    <source>
        <strain evidence="2">cv. UFG-1</strain>
    </source>
</reference>
<evidence type="ECO:0000313" key="2">
    <source>
        <dbReference type="Proteomes" id="UP000231279"/>
    </source>
</evidence>
<comment type="caution">
    <text evidence="1">The sequence shown here is derived from an EMBL/GenBank/DDBJ whole genome shotgun (WGS) entry which is preliminary data.</text>
</comment>
<gene>
    <name evidence="1" type="ORF">CDL12_24978</name>
</gene>
<proteinExistence type="predicted"/>
<name>A0A2G9GBB2_9LAMI</name>
<accession>A0A2G9GBB2</accession>
<keyword evidence="2" id="KW-1185">Reference proteome</keyword>
<sequence length="49" mass="5522">MGQMLHVIPTRPALPLGKSQKGGSFCSLTRARNQHQIIIRFTRSILTFI</sequence>